<dbReference type="CDD" id="cd02888">
    <property type="entry name" value="RNR_II_dimer"/>
    <property type="match status" value="1"/>
</dbReference>
<dbReference type="EMBL" id="CP114413">
    <property type="protein sequence ID" value="WAZ24556.1"/>
    <property type="molecule type" value="Genomic_DNA"/>
</dbReference>
<dbReference type="PANTHER" id="PTHR43371:SF1">
    <property type="entry name" value="RIBONUCLEOSIDE-DIPHOSPHATE REDUCTASE"/>
    <property type="match status" value="1"/>
</dbReference>
<keyword evidence="8 13" id="KW-0560">Oxidoreductase</keyword>
<evidence type="ECO:0000256" key="12">
    <source>
        <dbReference type="ARBA" id="ARBA00047754"/>
    </source>
</evidence>
<keyword evidence="5 13" id="KW-0846">Cobalamin</keyword>
<evidence type="ECO:0000256" key="1">
    <source>
        <dbReference type="ARBA" id="ARBA00001922"/>
    </source>
</evidence>
<evidence type="ECO:0000256" key="10">
    <source>
        <dbReference type="ARBA" id="ARBA00023285"/>
    </source>
</evidence>
<name>A0ABY7KJ39_9ACTN</name>
<evidence type="ECO:0000313" key="18">
    <source>
        <dbReference type="EMBL" id="WAZ24556.1"/>
    </source>
</evidence>
<sequence>MTETASGPARGSRAKGTKATKGLRIERIHTTPGVHPYDEVQWERRDVVMTNWRDGSVNFEQRGVEFPDFWSVNAVNIVTSKYFRGAVGTPQREVSLRQLIDRIVKTYRKAGEDYKYFSSPADAEIFEHELAYALLHQIFSFNSPVWFNVGTPQPQQVSACFILSVDDSMESILDWYKEEGMIFKGGSGAGLNLSRIRSSKELLSSGGNASGPVSFMRGADASAGTIKSGGATRRAAKMVILDVDHPDIEDFIETKVKEEEKIRALRDAGFDMDLGGDDITSVQYQNANNSVRVNDEFMKAVETGGKFGLRARMTGEVIEEVDAKSLFRKMAEAAWACADPGIQYDDTINHWHTCPESGRINGSNPCSEYMHLDNTSCNLASLNLMKFLKDDGKGSQSFDVERFAKVVELVITAMDISICFADFPTQKIGENTRAFRQLGIGYANLGALLMATGHAYDSDGGRALAGAITSLMTGTSYKRSAELAAVVGPYDGYARNAQPHLRVMKQHADENTKAVRMDDLDTPIWAAATEAWQDVVRLGEKNGFRNSQASVIAPTGTIGLAMSCDTTGLEPDLALVKFKKLVGGGSMQIVNGTVPQALRRLGYQEEQIEAIVAHIAEHGNVVNAPGLKHEHYEVFDCAMGERSISAMGHVRMMAAIQPWISGALSKTVNMPESATVEEVEEIYFEAWKMGVKALAIYRDNCKVGQPLSAKTKEKEKTEVTQKAEATIRETVEKVIEYRPVRKRLPKGRPGITTSFTVGGAEGYMTANSYPDDGLGEVFLKMSKQGSTLAGMMDAFSIAVSVGLQYGVPLETYVSKFTNMRFEPAGMTDDPDVRMAQSIVDYIFRRLALDFLPFETRSALGIHSAEERQRHLETGSYEPADDEVDVEGLAQSAPRTQELKAVAPPKIEVEEVKPTPKQAHTSAELVEMQLGIQADAPLCFSCGTKMQRAGSCYICEGCGSTSGCS</sequence>
<feature type="domain" description="Ribonucleotide reductase large subunit C-terminal" evidence="15">
    <location>
        <begin position="158"/>
        <end position="697"/>
    </location>
</feature>
<comment type="cofactor">
    <cofactor evidence="1 13">
        <name>adenosylcob(III)alamin</name>
        <dbReference type="ChEBI" id="CHEBI:18408"/>
    </cofactor>
</comment>
<evidence type="ECO:0000256" key="2">
    <source>
        <dbReference type="ARBA" id="ARBA00007405"/>
    </source>
</evidence>
<evidence type="ECO:0000256" key="6">
    <source>
        <dbReference type="ARBA" id="ARBA00022634"/>
    </source>
</evidence>
<comment type="function">
    <text evidence="11 13">Catalyzes the reduction of ribonucleotides to deoxyribonucleotides. May function to provide a pool of deoxyribonucleotide precursors for DNA repair during oxygen limitation and/or for immediate growth after restoration of oxygen.</text>
</comment>
<evidence type="ECO:0000256" key="3">
    <source>
        <dbReference type="ARBA" id="ARBA00012274"/>
    </source>
</evidence>
<protein>
    <recommendedName>
        <fullName evidence="4 13">Vitamin B12-dependent ribonucleotide reductase</fullName>
        <ecNumber evidence="3 13">1.17.4.1</ecNumber>
    </recommendedName>
</protein>
<dbReference type="PRINTS" id="PR01183">
    <property type="entry name" value="RIBORDTASEM1"/>
</dbReference>
<evidence type="ECO:0000259" key="15">
    <source>
        <dbReference type="Pfam" id="PF02867"/>
    </source>
</evidence>
<dbReference type="Pfam" id="PF08471">
    <property type="entry name" value="Ribonuc_red_2_N"/>
    <property type="match status" value="1"/>
</dbReference>
<dbReference type="EC" id="1.17.4.1" evidence="3 13"/>
<dbReference type="NCBIfam" id="NF005122">
    <property type="entry name" value="PRK06556.1"/>
    <property type="match status" value="1"/>
</dbReference>
<evidence type="ECO:0000256" key="14">
    <source>
        <dbReference type="SAM" id="MobiDB-lite"/>
    </source>
</evidence>
<keyword evidence="10 13" id="KW-0170">Cobalt</keyword>
<comment type="catalytic activity">
    <reaction evidence="12 13">
        <text>a 2'-deoxyribonucleoside 5'-diphosphate + [thioredoxin]-disulfide + H2O = a ribonucleoside 5'-diphosphate + [thioredoxin]-dithiol</text>
        <dbReference type="Rhea" id="RHEA:23252"/>
        <dbReference type="Rhea" id="RHEA-COMP:10698"/>
        <dbReference type="Rhea" id="RHEA-COMP:10700"/>
        <dbReference type="ChEBI" id="CHEBI:15377"/>
        <dbReference type="ChEBI" id="CHEBI:29950"/>
        <dbReference type="ChEBI" id="CHEBI:50058"/>
        <dbReference type="ChEBI" id="CHEBI:57930"/>
        <dbReference type="ChEBI" id="CHEBI:73316"/>
        <dbReference type="EC" id="1.17.4.1"/>
    </reaction>
</comment>
<organism evidence="18 19">
    <name type="scientific">Streptomyces cinnabarinus</name>
    <dbReference type="NCBI Taxonomy" id="67287"/>
    <lineage>
        <taxon>Bacteria</taxon>
        <taxon>Bacillati</taxon>
        <taxon>Actinomycetota</taxon>
        <taxon>Actinomycetes</taxon>
        <taxon>Kitasatosporales</taxon>
        <taxon>Streptomycetaceae</taxon>
        <taxon>Streptomyces</taxon>
    </lineage>
</organism>
<dbReference type="SUPFAM" id="SSF51998">
    <property type="entry name" value="PFL-like glycyl radical enzymes"/>
    <property type="match status" value="1"/>
</dbReference>
<accession>A0ABY7KJ39</accession>
<evidence type="ECO:0000256" key="13">
    <source>
        <dbReference type="RuleBase" id="RU364064"/>
    </source>
</evidence>
<gene>
    <name evidence="18" type="ORF">STRCI_005992</name>
</gene>
<dbReference type="InterPro" id="IPR000788">
    <property type="entry name" value="RNR_lg_C"/>
</dbReference>
<evidence type="ECO:0000256" key="7">
    <source>
        <dbReference type="ARBA" id="ARBA00022741"/>
    </source>
</evidence>
<dbReference type="RefSeq" id="WP_269662052.1">
    <property type="nucleotide sequence ID" value="NZ_CP114413.1"/>
</dbReference>
<evidence type="ECO:0000313" key="19">
    <source>
        <dbReference type="Proteomes" id="UP001164439"/>
    </source>
</evidence>
<feature type="region of interest" description="Disordered" evidence="14">
    <location>
        <begin position="1"/>
        <end position="20"/>
    </location>
</feature>
<dbReference type="InterPro" id="IPR013678">
    <property type="entry name" value="RNR_2_N"/>
</dbReference>
<reference evidence="18" key="1">
    <citation type="submission" date="2022-12" db="EMBL/GenBank/DDBJ databases">
        <authorList>
            <person name="Ruckert C."/>
            <person name="Busche T."/>
            <person name="Kalinowski J."/>
            <person name="Wittmann C."/>
        </authorList>
    </citation>
    <scope>NUCLEOTIDE SEQUENCE</scope>
    <source>
        <strain evidence="18">DSM 40467</strain>
    </source>
</reference>
<evidence type="ECO:0000256" key="11">
    <source>
        <dbReference type="ARBA" id="ARBA00025437"/>
    </source>
</evidence>
<evidence type="ECO:0000256" key="9">
    <source>
        <dbReference type="ARBA" id="ARBA00023157"/>
    </source>
</evidence>
<dbReference type="Proteomes" id="UP001164439">
    <property type="component" value="Chromosome"/>
</dbReference>
<evidence type="ECO:0000256" key="4">
    <source>
        <dbReference type="ARBA" id="ARBA00014409"/>
    </source>
</evidence>
<keyword evidence="9" id="KW-1015">Disulfide bond</keyword>
<dbReference type="GO" id="GO:0004748">
    <property type="term" value="F:ribonucleoside-diphosphate reductase activity, thioredoxin disulfide as acceptor"/>
    <property type="evidence" value="ECO:0007669"/>
    <property type="project" value="UniProtKB-EC"/>
</dbReference>
<dbReference type="Gene3D" id="3.20.70.20">
    <property type="match status" value="1"/>
</dbReference>
<comment type="similarity">
    <text evidence="2 13">Belongs to the ribonucleoside diphosphate reductase class-2 family.</text>
</comment>
<dbReference type="Pfam" id="PF12637">
    <property type="entry name" value="TSCPD"/>
    <property type="match status" value="1"/>
</dbReference>
<evidence type="ECO:0000259" key="16">
    <source>
        <dbReference type="Pfam" id="PF08471"/>
    </source>
</evidence>
<dbReference type="InterPro" id="IPR013344">
    <property type="entry name" value="RNR_NrdJ/NrdZ"/>
</dbReference>
<dbReference type="InterPro" id="IPR024434">
    <property type="entry name" value="TSCPD_dom"/>
</dbReference>
<proteinExistence type="inferred from homology"/>
<evidence type="ECO:0000256" key="5">
    <source>
        <dbReference type="ARBA" id="ARBA00022628"/>
    </source>
</evidence>
<evidence type="ECO:0000259" key="17">
    <source>
        <dbReference type="Pfam" id="PF12637"/>
    </source>
</evidence>
<feature type="domain" description="TSCPD" evidence="17">
    <location>
        <begin position="748"/>
        <end position="848"/>
    </location>
</feature>
<dbReference type="NCBIfam" id="TIGR02504">
    <property type="entry name" value="NrdJ_Z"/>
    <property type="match status" value="1"/>
</dbReference>
<evidence type="ECO:0000256" key="8">
    <source>
        <dbReference type="ARBA" id="ARBA00023002"/>
    </source>
</evidence>
<dbReference type="InterPro" id="IPR050862">
    <property type="entry name" value="RdRp_reductase_class-2"/>
</dbReference>
<keyword evidence="19" id="KW-1185">Reference proteome</keyword>
<feature type="domain" description="Ribonucleotide reductase class II vitamin B12-dependent N-terminal" evidence="16">
    <location>
        <begin position="47"/>
        <end position="137"/>
    </location>
</feature>
<dbReference type="Pfam" id="PF02867">
    <property type="entry name" value="Ribonuc_red_lgC"/>
    <property type="match status" value="1"/>
</dbReference>
<dbReference type="PANTHER" id="PTHR43371">
    <property type="entry name" value="VITAMIN B12-DEPENDENT RIBONUCLEOTIDE REDUCTASE"/>
    <property type="match status" value="1"/>
</dbReference>
<keyword evidence="6 13" id="KW-0237">DNA synthesis</keyword>
<keyword evidence="7 13" id="KW-0547">Nucleotide-binding</keyword>